<dbReference type="WBParaSite" id="TMUE_2000010376.1">
    <property type="protein sequence ID" value="TMUE_2000010376.1"/>
    <property type="gene ID" value="WBGene00300974"/>
</dbReference>
<dbReference type="AlphaFoldDB" id="A0A5S6QSM7"/>
<evidence type="ECO:0000313" key="1">
    <source>
        <dbReference type="Proteomes" id="UP000046395"/>
    </source>
</evidence>
<name>A0A5S6QSM7_TRIMR</name>
<protein>
    <submittedName>
        <fullName evidence="2">IBB domain-containing protein</fullName>
    </submittedName>
</protein>
<dbReference type="Proteomes" id="UP000046395">
    <property type="component" value="Unassembled WGS sequence"/>
</dbReference>
<organism evidence="1 2">
    <name type="scientific">Trichuris muris</name>
    <name type="common">Mouse whipworm</name>
    <dbReference type="NCBI Taxonomy" id="70415"/>
    <lineage>
        <taxon>Eukaryota</taxon>
        <taxon>Metazoa</taxon>
        <taxon>Ecdysozoa</taxon>
        <taxon>Nematoda</taxon>
        <taxon>Enoplea</taxon>
        <taxon>Dorylaimia</taxon>
        <taxon>Trichinellida</taxon>
        <taxon>Trichuridae</taxon>
        <taxon>Trichuris</taxon>
    </lineage>
</organism>
<sequence length="67" mass="7914">MEETQARLDVRSQLLLRRKLRESKGGTEHARDMTVYSSLRNPMDTDCYGSSLWFEAYAAFWHFLLLD</sequence>
<reference evidence="2" key="1">
    <citation type="submission" date="2019-12" db="UniProtKB">
        <authorList>
            <consortium name="WormBaseParasite"/>
        </authorList>
    </citation>
    <scope>IDENTIFICATION</scope>
</reference>
<evidence type="ECO:0000313" key="2">
    <source>
        <dbReference type="WBParaSite" id="TMUE_2000010376.1"/>
    </source>
</evidence>
<accession>A0A5S6QSM7</accession>
<proteinExistence type="predicted"/>
<keyword evidence="1" id="KW-1185">Reference proteome</keyword>